<protein>
    <submittedName>
        <fullName evidence="1">Uncharacterized protein</fullName>
    </submittedName>
</protein>
<evidence type="ECO:0000313" key="1">
    <source>
        <dbReference type="EMBL" id="CAG9319619.1"/>
    </source>
</evidence>
<accession>A0AAU9JD49</accession>
<organism evidence="1 2">
    <name type="scientific">Blepharisma stoltei</name>
    <dbReference type="NCBI Taxonomy" id="1481888"/>
    <lineage>
        <taxon>Eukaryota</taxon>
        <taxon>Sar</taxon>
        <taxon>Alveolata</taxon>
        <taxon>Ciliophora</taxon>
        <taxon>Postciliodesmatophora</taxon>
        <taxon>Heterotrichea</taxon>
        <taxon>Heterotrichida</taxon>
        <taxon>Blepharismidae</taxon>
        <taxon>Blepharisma</taxon>
    </lineage>
</organism>
<sequence>MLDKRNISIGKLLTSPKSTIIPPSFDELSLMTTTFQPAKADVGLIDVPKILREKKVILSPPRTEFKVPIYPLKRIKKGLSGYDWSSLNPNFESEENKISVTRLGNSPRKDTFASMFPCRNPKHKALVRNFSEDAFHFETINKEFNIKSDDIVKYREAMIRASKLLEK</sequence>
<dbReference type="EMBL" id="CAJZBQ010000023">
    <property type="protein sequence ID" value="CAG9319619.1"/>
    <property type="molecule type" value="Genomic_DNA"/>
</dbReference>
<proteinExistence type="predicted"/>
<reference evidence="1" key="1">
    <citation type="submission" date="2021-09" db="EMBL/GenBank/DDBJ databases">
        <authorList>
            <consortium name="AG Swart"/>
            <person name="Singh M."/>
            <person name="Singh A."/>
            <person name="Seah K."/>
            <person name="Emmerich C."/>
        </authorList>
    </citation>
    <scope>NUCLEOTIDE SEQUENCE</scope>
    <source>
        <strain evidence="1">ATCC30299</strain>
    </source>
</reference>
<dbReference type="Proteomes" id="UP001162131">
    <property type="component" value="Unassembled WGS sequence"/>
</dbReference>
<gene>
    <name evidence="1" type="ORF">BSTOLATCC_MIC24170</name>
</gene>
<dbReference type="AlphaFoldDB" id="A0AAU9JD49"/>
<keyword evidence="2" id="KW-1185">Reference proteome</keyword>
<comment type="caution">
    <text evidence="1">The sequence shown here is derived from an EMBL/GenBank/DDBJ whole genome shotgun (WGS) entry which is preliminary data.</text>
</comment>
<evidence type="ECO:0000313" key="2">
    <source>
        <dbReference type="Proteomes" id="UP001162131"/>
    </source>
</evidence>
<name>A0AAU9JD49_9CILI</name>